<reference evidence="1" key="1">
    <citation type="submission" date="2022-04" db="EMBL/GenBank/DDBJ databases">
        <title>Jade perch genome.</title>
        <authorList>
            <person name="Chao B."/>
        </authorList>
    </citation>
    <scope>NUCLEOTIDE SEQUENCE</scope>
    <source>
        <strain evidence="1">CB-2022</strain>
    </source>
</reference>
<evidence type="ECO:0000313" key="2">
    <source>
        <dbReference type="Proteomes" id="UP000831701"/>
    </source>
</evidence>
<name>A0ACB8VAN7_9TELE</name>
<proteinExistence type="predicted"/>
<accession>A0ACB8VAN7</accession>
<comment type="caution">
    <text evidence="1">The sequence shown here is derived from an EMBL/GenBank/DDBJ whole genome shotgun (WGS) entry which is preliminary data.</text>
</comment>
<organism evidence="1 2">
    <name type="scientific">Scortum barcoo</name>
    <name type="common">barcoo grunter</name>
    <dbReference type="NCBI Taxonomy" id="214431"/>
    <lineage>
        <taxon>Eukaryota</taxon>
        <taxon>Metazoa</taxon>
        <taxon>Chordata</taxon>
        <taxon>Craniata</taxon>
        <taxon>Vertebrata</taxon>
        <taxon>Euteleostomi</taxon>
        <taxon>Actinopterygii</taxon>
        <taxon>Neopterygii</taxon>
        <taxon>Teleostei</taxon>
        <taxon>Neoteleostei</taxon>
        <taxon>Acanthomorphata</taxon>
        <taxon>Eupercaria</taxon>
        <taxon>Centrarchiformes</taxon>
        <taxon>Terapontoidei</taxon>
        <taxon>Terapontidae</taxon>
        <taxon>Scortum</taxon>
    </lineage>
</organism>
<sequence>MHICGLLEVILQGSGSAPPVPPCTKAEVAVLLLGCCPPTASSTSPDVLALIQGQDGWGVTYTSTEICALKGSTVEISCTYRYPSRINERDTKVEETIWFVRLQDEEPVDVRTDSEYSGRVEYHCDKNDCTLRIRDVRESDSAEYKFMFITNQPGLNVVVVGRMLHSHEDLSKDSQYAGRVQVLETERGRSTLRIRDLRERDSAQYHFTFKTPSFEWRSSLPATTLTVTDPPKLPSVSVSPSAEIVEGSSVTLTCSSDANPAAKYTWYKENEDSPKASGQIFTITDFRAEHSGNYYSCEAQNRIGCRNSTTLLPVLCQEQDDVNYTSVSFCKKQEDPLYSNIRPAQANRLKNEEEDEDEEGVQYAMVNIKSASASSELRRPEAVEDSSALYSTVTKKPRTRQRKGLCKDATSFFTPRRETRGAAMSLRAAASGLVVFLLSVSVIQGQDGWGVTYTSTEICALKGSTVEISCTYRYPSRINERDTKVEETIWFVRLQDEEPVDVRTDSEYSGRVEYHCDKNDCTLRIRDVRESGSAEYKFMFITNQPGWEIYWITWSHFVCHSRCRLPDQTSYIWYKNGQKMWGKTSSSYSDYIYHADSFSCAAQGYEDFPSPSACDHDNFCNRVTYTDRSICAFKGSSVDISCTYNSDENNVESKFWFSPDCSRRWQNPSQPEDLSKDSQYAGRVQVLETERGRSTLRIRDLRERDSAQYHFTFKTPSFEWRSSLPATTLTVTALQVQVSRVTVHQFYTEAELKCHSSCSPAGRLSYVWVKNGEKLRWDEKSTYKGRFNPGDNISCALKGHEDFPSPSVYAPKLPSVSVSPSAEIVEGSSVTLTCSSDANPAANYTWYKENEDSPKASGQIFTITDFRAEHSGNYYCEAQNRIGRHNATLHLIVLPEYLGTTDQEKESEQILDTLDLFMSSWSERACRPQRRKVRCAKERVKSDHCGRSQFRKKKTLSSTTEPNEAIETIEREKFFPIKINQHFGNIYSKINNARVHNLKCPERSRRWQNASQPEDLSKDSQYAGRVQVLETERGRSTLRISDLRERDSAQYHFTFKTPSFEWRSSLPATTLTVTALQVQVSRVTVHQFYTEAELKCHSSCSPAGRLSYVWVKNGKTEEKSTYKGRFYPGDNISCALKGHEDFPSPSVYAPKLPSVSVSPSAEIVEGSSVTLTCSSDANPAAKYTWYKENGNITSPSKEPQLVFRSIQSSDSGEYYCTAENELGTRTSGNISINVKF</sequence>
<dbReference type="EMBL" id="CM041553">
    <property type="protein sequence ID" value="KAI3352574.1"/>
    <property type="molecule type" value="Genomic_DNA"/>
</dbReference>
<dbReference type="Proteomes" id="UP000831701">
    <property type="component" value="Chromosome 23"/>
</dbReference>
<gene>
    <name evidence="1" type="ORF">L3Q82_005510</name>
</gene>
<evidence type="ECO:0000313" key="1">
    <source>
        <dbReference type="EMBL" id="KAI3352574.1"/>
    </source>
</evidence>
<protein>
    <submittedName>
        <fullName evidence="1">Uncharacterized protein</fullName>
    </submittedName>
</protein>
<keyword evidence="2" id="KW-1185">Reference proteome</keyword>